<dbReference type="InterPro" id="IPR000225">
    <property type="entry name" value="Armadillo"/>
</dbReference>
<dbReference type="PROSITE" id="PS50176">
    <property type="entry name" value="ARM_REPEAT"/>
    <property type="match status" value="2"/>
</dbReference>
<dbReference type="OMA" id="SRWYLLE"/>
<gene>
    <name evidence="2" type="ORF">HHK36_023967</name>
</gene>
<dbReference type="AlphaFoldDB" id="A0A834YPU5"/>
<dbReference type="SMART" id="SM00185">
    <property type="entry name" value="ARM"/>
    <property type="match status" value="7"/>
</dbReference>
<dbReference type="InterPro" id="IPR011989">
    <property type="entry name" value="ARM-like"/>
</dbReference>
<dbReference type="SUPFAM" id="SSF48371">
    <property type="entry name" value="ARM repeat"/>
    <property type="match status" value="1"/>
</dbReference>
<dbReference type="PANTHER" id="PTHR46241">
    <property type="entry name" value="ARMADILLO REPEAT-CONTAINING PROTEIN 4 ARMC4"/>
    <property type="match status" value="1"/>
</dbReference>
<protein>
    <submittedName>
        <fullName evidence="2">Uncharacterized protein</fullName>
    </submittedName>
</protein>
<dbReference type="InterPro" id="IPR016024">
    <property type="entry name" value="ARM-type_fold"/>
</dbReference>
<dbReference type="Pfam" id="PF00514">
    <property type="entry name" value="Arm"/>
    <property type="match status" value="2"/>
</dbReference>
<proteinExistence type="predicted"/>
<feature type="repeat" description="ARM" evidence="1">
    <location>
        <begin position="344"/>
        <end position="386"/>
    </location>
</feature>
<evidence type="ECO:0000313" key="2">
    <source>
        <dbReference type="EMBL" id="KAF8391660.1"/>
    </source>
</evidence>
<evidence type="ECO:0000256" key="1">
    <source>
        <dbReference type="PROSITE-ProRule" id="PRU00259"/>
    </source>
</evidence>
<comment type="caution">
    <text evidence="2">The sequence shown here is derived from an EMBL/GenBank/DDBJ whole genome shotgun (WGS) entry which is preliminary data.</text>
</comment>
<feature type="repeat" description="ARM" evidence="1">
    <location>
        <begin position="385"/>
        <end position="422"/>
    </location>
</feature>
<organism evidence="2 3">
    <name type="scientific">Tetracentron sinense</name>
    <name type="common">Spur-leaf</name>
    <dbReference type="NCBI Taxonomy" id="13715"/>
    <lineage>
        <taxon>Eukaryota</taxon>
        <taxon>Viridiplantae</taxon>
        <taxon>Streptophyta</taxon>
        <taxon>Embryophyta</taxon>
        <taxon>Tracheophyta</taxon>
        <taxon>Spermatophyta</taxon>
        <taxon>Magnoliopsida</taxon>
        <taxon>Trochodendrales</taxon>
        <taxon>Trochodendraceae</taxon>
        <taxon>Tetracentron</taxon>
    </lineage>
</organism>
<dbReference type="EMBL" id="JABCRI010000017">
    <property type="protein sequence ID" value="KAF8391660.1"/>
    <property type="molecule type" value="Genomic_DNA"/>
</dbReference>
<reference evidence="2 3" key="1">
    <citation type="submission" date="2020-04" db="EMBL/GenBank/DDBJ databases">
        <title>Plant Genome Project.</title>
        <authorList>
            <person name="Zhang R.-G."/>
        </authorList>
    </citation>
    <scope>NUCLEOTIDE SEQUENCE [LARGE SCALE GENOMIC DNA]</scope>
    <source>
        <strain evidence="2">YNK0</strain>
        <tissue evidence="2">Leaf</tissue>
    </source>
</reference>
<keyword evidence="3" id="KW-1185">Reference proteome</keyword>
<dbReference type="Proteomes" id="UP000655225">
    <property type="component" value="Unassembled WGS sequence"/>
</dbReference>
<dbReference type="PANTHER" id="PTHR46241:SF1">
    <property type="entry name" value="OUTER DYNEIN ARM-DOCKING COMPLEX SUBUNIT 2"/>
    <property type="match status" value="1"/>
</dbReference>
<dbReference type="Gene3D" id="1.25.10.10">
    <property type="entry name" value="Leucine-rich Repeat Variant"/>
    <property type="match status" value="2"/>
</dbReference>
<name>A0A834YPU5_TETSI</name>
<dbReference type="OrthoDB" id="409644at2759"/>
<sequence length="467" mass="50722">MDRSESSRVEMGTDWDEALHLYEKVIACESEALQVRATIKLGRLSNYAPENELARTVPILVELLGSPLSNLNPSIQEAAAYCLKCIACKGDGGLAIVIGQSGVVPSLLRLLPNSDGRFRRVLIKSLWSIVTFGSLNRIIVVRNGGLEIVLNLFSSCTDSTRQYLLEILSSLALLREVRRVFIHLGGLPLLIESARCGNMISRARASQAIGLLGVTRRVRRMLVDLGVIPVLIELLRDGDNSTKLIAGNALGIIASHIDYLRPVAQAGAIPLYAELLGGPEPLGKEIAEDVFCILAVAEVNAVAIAEHLVRILRGNNDEAKAAAADVLWDLSGYKHSVSVVQNSGAIPILVDLLRDGNGDVREKVSGAVAQLSYDAADRGALADAGVIPLLINLLQGESEELKDNAAEALINFSEDPLQRDRISEAFDIPSFQNIQNRLIQIRASDEHMVRSLRQMSIEQLTWDPDLV</sequence>
<evidence type="ECO:0000313" key="3">
    <source>
        <dbReference type="Proteomes" id="UP000655225"/>
    </source>
</evidence>
<accession>A0A834YPU5</accession>